<dbReference type="AlphaFoldDB" id="A0A1I8F4K0"/>
<sequence length="452" mass="49386">ASQAPSGGSHQPDELCAAASPAAICGQKAPAPRPGLHHGRAQSRQSGTERRRSLLRVCSSFRTDSSSSMDAALVPFCTTDLRLAMSTVPPVSGRLSENFNAALSERNVDKAQRLRSGARQLRLFSLARLRLNPRRRDLLRQAKDCRQVAPSATSRVRRGLPDVAVGAAPPDYEVAGGAAGRRGGKRQLKLHAKFLIFRATIETPGGSEETRLYDRRRRDSSSSDSDDEENKADEPSEAADSITERERERNFRELMNLDAGLADPRAGAAGLRVPDLPLRRLRELPEGPRAQLRPRCPSSPCEPCQQTVTEAELKSCSPMSSWPGCSGWGSARPRPVITKRLPLRDAKLRRHSLNWWTMLTSFECEAPPTRTSPASNTRTTCGRRAENDENAKLGLQETGGHACMSGEPERPQCPRCFLSKREAATGLMLLRDAGTEICWATRGRALGTGRPG</sequence>
<feature type="compositionally biased region" description="Acidic residues" evidence="1">
    <location>
        <begin position="224"/>
        <end position="237"/>
    </location>
</feature>
<evidence type="ECO:0000256" key="1">
    <source>
        <dbReference type="SAM" id="MobiDB-lite"/>
    </source>
</evidence>
<evidence type="ECO:0000313" key="3">
    <source>
        <dbReference type="WBParaSite" id="maker-unitig_19668-snap-gene-0.2-mRNA-1"/>
    </source>
</evidence>
<accession>A0A1I8F4K0</accession>
<feature type="region of interest" description="Disordered" evidence="1">
    <location>
        <begin position="366"/>
        <end position="390"/>
    </location>
</feature>
<organism evidence="2 3">
    <name type="scientific">Macrostomum lignano</name>
    <dbReference type="NCBI Taxonomy" id="282301"/>
    <lineage>
        <taxon>Eukaryota</taxon>
        <taxon>Metazoa</taxon>
        <taxon>Spiralia</taxon>
        <taxon>Lophotrochozoa</taxon>
        <taxon>Platyhelminthes</taxon>
        <taxon>Rhabditophora</taxon>
        <taxon>Macrostomorpha</taxon>
        <taxon>Macrostomida</taxon>
        <taxon>Macrostomidae</taxon>
        <taxon>Macrostomum</taxon>
    </lineage>
</organism>
<evidence type="ECO:0000313" key="2">
    <source>
        <dbReference type="Proteomes" id="UP000095280"/>
    </source>
</evidence>
<feature type="compositionally biased region" description="Basic and acidic residues" evidence="1">
    <location>
        <begin position="208"/>
        <end position="221"/>
    </location>
</feature>
<proteinExistence type="predicted"/>
<reference evidence="3" key="1">
    <citation type="submission" date="2016-11" db="UniProtKB">
        <authorList>
            <consortium name="WormBaseParasite"/>
        </authorList>
    </citation>
    <scope>IDENTIFICATION</scope>
</reference>
<feature type="region of interest" description="Disordered" evidence="1">
    <location>
        <begin position="207"/>
        <end position="246"/>
    </location>
</feature>
<feature type="region of interest" description="Disordered" evidence="1">
    <location>
        <begin position="160"/>
        <end position="183"/>
    </location>
</feature>
<name>A0A1I8F4K0_9PLAT</name>
<protein>
    <submittedName>
        <fullName evidence="3">DUF4614 domain-containing protein</fullName>
    </submittedName>
</protein>
<dbReference type="Proteomes" id="UP000095280">
    <property type="component" value="Unplaced"/>
</dbReference>
<feature type="region of interest" description="Disordered" evidence="1">
    <location>
        <begin position="26"/>
        <end position="52"/>
    </location>
</feature>
<keyword evidence="2" id="KW-1185">Reference proteome</keyword>
<dbReference type="WBParaSite" id="maker-unitig_19668-snap-gene-0.2-mRNA-1">
    <property type="protein sequence ID" value="maker-unitig_19668-snap-gene-0.2-mRNA-1"/>
    <property type="gene ID" value="maker-unitig_19668-snap-gene-0.2"/>
</dbReference>
<feature type="compositionally biased region" description="Polar residues" evidence="1">
    <location>
        <begin position="369"/>
        <end position="380"/>
    </location>
</feature>